<dbReference type="InterPro" id="IPR036005">
    <property type="entry name" value="Creatinase/aminopeptidase-like"/>
</dbReference>
<dbReference type="CDD" id="cd01066">
    <property type="entry name" value="APP_MetAP"/>
    <property type="match status" value="1"/>
</dbReference>
<dbReference type="InterPro" id="IPR050659">
    <property type="entry name" value="Peptidase_M24B"/>
</dbReference>
<name>A0A3B0SDW0_9ZZZZ</name>
<dbReference type="InterPro" id="IPR000587">
    <property type="entry name" value="Creatinase_N"/>
</dbReference>
<dbReference type="InterPro" id="IPR029149">
    <property type="entry name" value="Creatin/AminoP/Spt16_N"/>
</dbReference>
<proteinExistence type="predicted"/>
<dbReference type="SUPFAM" id="SSF55920">
    <property type="entry name" value="Creatinase/aminopeptidase"/>
    <property type="match status" value="1"/>
</dbReference>
<dbReference type="Pfam" id="PF01321">
    <property type="entry name" value="Creatinase_N"/>
    <property type="match status" value="1"/>
</dbReference>
<dbReference type="PRINTS" id="PR00599">
    <property type="entry name" value="MAPEPTIDASE"/>
</dbReference>
<dbReference type="InterPro" id="IPR000994">
    <property type="entry name" value="Pept_M24"/>
</dbReference>
<dbReference type="AlphaFoldDB" id="A0A3B0SDW0"/>
<evidence type="ECO:0000313" key="3">
    <source>
        <dbReference type="EMBL" id="VAW02500.1"/>
    </source>
</evidence>
<evidence type="ECO:0000259" key="2">
    <source>
        <dbReference type="Pfam" id="PF01321"/>
    </source>
</evidence>
<dbReference type="SUPFAM" id="SSF53092">
    <property type="entry name" value="Creatinase/prolidase N-terminal domain"/>
    <property type="match status" value="1"/>
</dbReference>
<gene>
    <name evidence="3" type="ORF">MNBD_ALPHA08-857</name>
</gene>
<evidence type="ECO:0000259" key="1">
    <source>
        <dbReference type="Pfam" id="PF00557"/>
    </source>
</evidence>
<dbReference type="Pfam" id="PF00557">
    <property type="entry name" value="Peptidase_M24"/>
    <property type="match status" value="1"/>
</dbReference>
<dbReference type="InterPro" id="IPR001714">
    <property type="entry name" value="Pept_M24_MAP"/>
</dbReference>
<dbReference type="PANTHER" id="PTHR46112">
    <property type="entry name" value="AMINOPEPTIDASE"/>
    <property type="match status" value="1"/>
</dbReference>
<reference evidence="3" key="1">
    <citation type="submission" date="2018-06" db="EMBL/GenBank/DDBJ databases">
        <authorList>
            <person name="Zhirakovskaya E."/>
        </authorList>
    </citation>
    <scope>NUCLEOTIDE SEQUENCE</scope>
</reference>
<accession>A0A3B0SDW0</accession>
<dbReference type="Gene3D" id="3.90.230.10">
    <property type="entry name" value="Creatinase/methionine aminopeptidase superfamily"/>
    <property type="match status" value="1"/>
</dbReference>
<protein>
    <submittedName>
        <fullName evidence="3">Metallopeptidase, family M24</fullName>
    </submittedName>
</protein>
<organism evidence="3">
    <name type="scientific">hydrothermal vent metagenome</name>
    <dbReference type="NCBI Taxonomy" id="652676"/>
    <lineage>
        <taxon>unclassified sequences</taxon>
        <taxon>metagenomes</taxon>
        <taxon>ecological metagenomes</taxon>
    </lineage>
</organism>
<feature type="domain" description="Creatinase N-terminal" evidence="2">
    <location>
        <begin position="18"/>
        <end position="162"/>
    </location>
</feature>
<dbReference type="PANTHER" id="PTHR46112:SF2">
    <property type="entry name" value="XAA-PRO AMINOPEPTIDASE P-RELATED"/>
    <property type="match status" value="1"/>
</dbReference>
<dbReference type="EMBL" id="UOEC01000200">
    <property type="protein sequence ID" value="VAW02500.1"/>
    <property type="molecule type" value="Genomic_DNA"/>
</dbReference>
<dbReference type="Gene3D" id="3.40.350.10">
    <property type="entry name" value="Creatinase/prolidase N-terminal domain"/>
    <property type="match status" value="1"/>
</dbReference>
<feature type="domain" description="Peptidase M24" evidence="1">
    <location>
        <begin position="170"/>
        <end position="371"/>
    </location>
</feature>
<sequence>MSMPEPARGFEISEFKTRLARAQQMMNKAGLTGLLLTTEPEVGYFTGFLTRFWQSPTRPWFLIVPVAADPIAVIPSIGAQLMGKSWISDIRTWSAPNPDDDGISLLADTLREVFPPDAQIGLPMGHETSLRMPLTDFNRLSSKISPLTFTPAAGIMARLRMIKSEAEIAKISHACSIANRAFERVHEIATTDIPLDEVFRRFQVLCLEEGADWVAYLAGAAGPSGYGDVISPATGARLSPGDVLMLDTGLVHDGYFCDFDRNFAIGQTTGAAAAGHSQLMEAIDAGLSVVKPGITASAVFHAMDKIVTGGKGHSDAGRLGHGLGMQLTEWPSLIPDDHTVLKQGMVLTLEPNVQTGSNQIMVHEENIVVTTNGARLLSKLAAPQLEVL</sequence>